<evidence type="ECO:0000256" key="10">
    <source>
        <dbReference type="ARBA" id="ARBA00023165"/>
    </source>
</evidence>
<comment type="similarity">
    <text evidence="3">Belongs to the adenoviridae fiber family.</text>
</comment>
<keyword evidence="5" id="KW-1048">Host nucleus</keyword>
<sequence>MKRARVAEDFNPVYPYGSESSPNVPFISPPFVSSEGLQENPPGVLALKYQDPITTSAEGKLTLKLGNGVSLNDGALTTTAPPVAAPLTSTQGTIGLNSSPPLTVSAGSLTLAQSEPLTVTSNALTLAYSSPLAVSSGALTLTNPSQPLTLSSGSLTLTQTPPLTVTSGALGLAYASPLALTDSSLGLSYRDPLHLTDDNALTLNATAPLQITNNALALTSSPPLTVANNSLGLNLGNGLGTNNSQLVVKAGGGIAFDSSGNLRINAAGGMRVNDSNTLILHVAYPFEATNQLTIRLGPGLNVNTNHQLQVNSGPGLTFSSNALQVSVDTSKGLQYATTGSAISVKVGAGLRFDSNGAIALNSTARSLPDLRPLSLWSHPIRANCTVYEPLDAQLALCLSKCDSHVLGTVSLQPLFGQLATAMPTESLTLQLLFDEQGALLHSGPLKPTAWGYRENNTLSPEPVTHALEFMPSALAYPRAADPPHFSAQFLPSSPPVTFSVAYNSAPSGFALTFTWSTTPGQPFSAPLATFAYVSEQ</sequence>
<evidence type="ECO:0000256" key="4">
    <source>
        <dbReference type="ARBA" id="ARBA00022561"/>
    </source>
</evidence>
<dbReference type="Gene3D" id="6.20.10.20">
    <property type="match status" value="2"/>
</dbReference>
<evidence type="ECO:0000313" key="13">
    <source>
        <dbReference type="EMBL" id="ALE30306.1"/>
    </source>
</evidence>
<protein>
    <submittedName>
        <fullName evidence="13">Fiber-1</fullName>
    </submittedName>
</protein>
<comment type="subcellular location">
    <subcellularLocation>
        <location evidence="1">Host nucleus</location>
    </subcellularLocation>
    <subcellularLocation>
        <location evidence="2">Virion</location>
    </subcellularLocation>
</comment>
<dbReference type="GO" id="GO:0019028">
    <property type="term" value="C:viral capsid"/>
    <property type="evidence" value="ECO:0007669"/>
    <property type="project" value="UniProtKB-KW"/>
</dbReference>
<dbReference type="InterPro" id="IPR008982">
    <property type="entry name" value="Adenovirus_pIV-like_att"/>
</dbReference>
<dbReference type="InterPro" id="IPR009013">
    <property type="entry name" value="Attachment_protein_shaft_sf"/>
</dbReference>
<keyword evidence="6" id="KW-0945">Host-virus interaction</keyword>
<dbReference type="Pfam" id="PF00541">
    <property type="entry name" value="Adeno_knob"/>
    <property type="match status" value="1"/>
</dbReference>
<dbReference type="GO" id="GO:0046718">
    <property type="term" value="P:symbiont entry into host cell"/>
    <property type="evidence" value="ECO:0007669"/>
    <property type="project" value="UniProtKB-KW"/>
</dbReference>
<dbReference type="InterPro" id="IPR000978">
    <property type="entry name" value="Adeno_fibre_knob"/>
</dbReference>
<dbReference type="InterPro" id="IPR000931">
    <property type="entry name" value="Adeno_fibre"/>
</dbReference>
<keyword evidence="9" id="KW-0426">Late protein</keyword>
<dbReference type="KEGG" id="vg:26101491"/>
<name>A0A0M3TGZ5_9ADEN</name>
<evidence type="ECO:0000256" key="6">
    <source>
        <dbReference type="ARBA" id="ARBA00022581"/>
    </source>
</evidence>
<evidence type="ECO:0000256" key="5">
    <source>
        <dbReference type="ARBA" id="ARBA00022562"/>
    </source>
</evidence>
<dbReference type="EMBL" id="KP329561">
    <property type="protein sequence ID" value="ALE30306.1"/>
    <property type="molecule type" value="Genomic_DNA"/>
</dbReference>
<accession>A0A0M3TGZ5</accession>
<dbReference type="Proteomes" id="UP000132053">
    <property type="component" value="Segment"/>
</dbReference>
<feature type="domain" description="Adenoviral fibre protein knob" evidence="12">
    <location>
        <begin position="373"/>
        <end position="532"/>
    </location>
</feature>
<dbReference type="PRINTS" id="PR00307">
    <property type="entry name" value="ADENOVSFIBRE"/>
</dbReference>
<organism evidence="13 14">
    <name type="scientific">Simian adenovirus 8</name>
    <dbReference type="NCBI Taxonomy" id="413258"/>
    <lineage>
        <taxon>Viruses</taxon>
        <taxon>Varidnaviria</taxon>
        <taxon>Bamfordvirae</taxon>
        <taxon>Preplasmiviricota</taxon>
        <taxon>Polisuviricotina</taxon>
        <taxon>Pharingeaviricetes</taxon>
        <taxon>Rowavirales</taxon>
        <taxon>Adenoviridae</taxon>
        <taxon>Mastadenovirus</taxon>
        <taxon>Mastadenovirus longumcaudae</taxon>
        <taxon>Simian mastadenovirus B</taxon>
    </lineage>
</organism>
<dbReference type="GeneID" id="26101491"/>
<dbReference type="GO" id="GO:0007155">
    <property type="term" value="P:cell adhesion"/>
    <property type="evidence" value="ECO:0007669"/>
    <property type="project" value="InterPro"/>
</dbReference>
<evidence type="ECO:0000256" key="11">
    <source>
        <dbReference type="ARBA" id="ARBA00023296"/>
    </source>
</evidence>
<dbReference type="Pfam" id="PF00608">
    <property type="entry name" value="Adeno_shaft"/>
    <property type="match status" value="6"/>
</dbReference>
<dbReference type="GO" id="GO:0042025">
    <property type="term" value="C:host cell nucleus"/>
    <property type="evidence" value="ECO:0007669"/>
    <property type="project" value="UniProtKB-SubCell"/>
</dbReference>
<evidence type="ECO:0000313" key="14">
    <source>
        <dbReference type="Proteomes" id="UP000132053"/>
    </source>
</evidence>
<dbReference type="GO" id="GO:0098671">
    <property type="term" value="P:adhesion receptor-mediated virion attachment to host cell"/>
    <property type="evidence" value="ECO:0007669"/>
    <property type="project" value="UniProtKB-KW"/>
</dbReference>
<evidence type="ECO:0000256" key="3">
    <source>
        <dbReference type="ARBA" id="ARBA00006685"/>
    </source>
</evidence>
<evidence type="ECO:0000256" key="2">
    <source>
        <dbReference type="ARBA" id="ARBA00004328"/>
    </source>
</evidence>
<keyword evidence="10" id="KW-1233">Viral attachment to host adhesion receptor</keyword>
<evidence type="ECO:0000256" key="9">
    <source>
        <dbReference type="ARBA" id="ARBA00022921"/>
    </source>
</evidence>
<evidence type="ECO:0000256" key="8">
    <source>
        <dbReference type="ARBA" id="ARBA00022844"/>
    </source>
</evidence>
<evidence type="ECO:0000256" key="1">
    <source>
        <dbReference type="ARBA" id="ARBA00004147"/>
    </source>
</evidence>
<proteinExistence type="inferred from homology"/>
<dbReference type="OrthoDB" id="14820at10239"/>
<keyword evidence="11" id="KW-1160">Virus entry into host cell</keyword>
<evidence type="ECO:0000259" key="12">
    <source>
        <dbReference type="Pfam" id="PF00541"/>
    </source>
</evidence>
<dbReference type="Gene3D" id="2.10.25.20">
    <property type="entry name" value="reovirus attachment protein sigma1, domain 1"/>
    <property type="match status" value="1"/>
</dbReference>
<dbReference type="RefSeq" id="YP_009174963.1">
    <property type="nucleotide sequence ID" value="NC_028113.1"/>
</dbReference>
<reference evidence="13 14" key="1">
    <citation type="journal article" date="2015" name="Arch. Virol.">
        <title>Taxonomy proposal for Old World monkey adenoviruses: characterisation of several non-human, non-ape primate adenovirus lineages.</title>
        <authorList>
            <person name="Panto L."/>
            <person name="Podgorski I.I."/>
            <person name="Janoska M."/>
            <person name="Marko O."/>
            <person name="Harrach B."/>
        </authorList>
    </citation>
    <scope>NUCLEOTIDE SEQUENCE [LARGE SCALE GENOMIC DNA]</scope>
    <source>
        <strain evidence="13">P-5</strain>
    </source>
</reference>
<keyword evidence="7" id="KW-1161">Viral attachment to host cell</keyword>
<dbReference type="Gene3D" id="2.60.90.10">
    <property type="entry name" value="Adenovirus pIV-related, attachment domain"/>
    <property type="match status" value="1"/>
</dbReference>
<dbReference type="SUPFAM" id="SSF51225">
    <property type="entry name" value="Fibre shaft of virus attachment proteins"/>
    <property type="match status" value="4"/>
</dbReference>
<keyword evidence="4" id="KW-0167">Capsid protein</keyword>
<dbReference type="InterPro" id="IPR000939">
    <property type="entry name" value="Adenobir_fibre_prot_rpt/shaft"/>
</dbReference>
<keyword evidence="8" id="KW-0946">Virion</keyword>
<dbReference type="SUPFAM" id="SSF49835">
    <property type="entry name" value="Virus attachment protein globular domain"/>
    <property type="match status" value="1"/>
</dbReference>
<evidence type="ECO:0000256" key="7">
    <source>
        <dbReference type="ARBA" id="ARBA00022804"/>
    </source>
</evidence>